<dbReference type="KEGG" id="scy:SCATT_p00700"/>
<proteinExistence type="predicted"/>
<dbReference type="KEGG" id="sct:SCAT_p1650"/>
<geneLocation type="plasmid" evidence="1 2">
    <name>pSCATT</name>
</geneLocation>
<name>F8JLL1_STREN</name>
<dbReference type="Proteomes" id="UP000007842">
    <property type="component" value="Plasmid pSCATT"/>
</dbReference>
<gene>
    <name evidence="1" type="ordered locus">SCATT_p00700</name>
</gene>
<dbReference type="AlphaFoldDB" id="F8JLL1"/>
<organism evidence="1 2">
    <name type="scientific">Streptantibioticus cattleyicolor (strain ATCC 35852 / DSM 46488 / JCM 4925 / NBRC 14057 / NRRL 8057)</name>
    <name type="common">Streptomyces cattleya</name>
    <dbReference type="NCBI Taxonomy" id="1003195"/>
    <lineage>
        <taxon>Bacteria</taxon>
        <taxon>Bacillati</taxon>
        <taxon>Actinomycetota</taxon>
        <taxon>Actinomycetes</taxon>
        <taxon>Kitasatosporales</taxon>
        <taxon>Streptomycetaceae</taxon>
        <taxon>Streptantibioticus</taxon>
    </lineage>
</organism>
<protein>
    <submittedName>
        <fullName evidence="1">Uncharacterized protein</fullName>
    </submittedName>
</protein>
<keyword evidence="2" id="KW-1185">Reference proteome</keyword>
<reference evidence="2" key="1">
    <citation type="submission" date="2011-12" db="EMBL/GenBank/DDBJ databases">
        <title>Complete genome sequence of Streptomyces cattleya strain DSM 46488.</title>
        <authorList>
            <person name="Ou H.-Y."/>
            <person name="Li P."/>
            <person name="Zhao C."/>
            <person name="O'Hagan D."/>
            <person name="Deng Z."/>
        </authorList>
    </citation>
    <scope>NUCLEOTIDE SEQUENCE [LARGE SCALE GENOMIC DNA]</scope>
    <source>
        <strain evidence="2">ATCC 35852 / DSM 46488 / JCM 4925 / NBRC 14057 / NRRL 8057</strain>
        <plasmid evidence="2">Plasmid pSCATT</plasmid>
    </source>
</reference>
<accession>F8JLL1</accession>
<dbReference type="PATRIC" id="fig|1003195.11.peg.1601"/>
<keyword evidence="1" id="KW-0614">Plasmid</keyword>
<sequence>MPYHWTEYHAVGSAGNTQARPYLLLTTHEDARCGVSRERTRC</sequence>
<evidence type="ECO:0000313" key="2">
    <source>
        <dbReference type="Proteomes" id="UP000007842"/>
    </source>
</evidence>
<dbReference type="HOGENOM" id="CLU_3258288_0_0_11"/>
<dbReference type="EMBL" id="CP003229">
    <property type="protein sequence ID" value="AEW98263.1"/>
    <property type="molecule type" value="Genomic_DNA"/>
</dbReference>
<accession>G8XE00</accession>
<evidence type="ECO:0000313" key="1">
    <source>
        <dbReference type="EMBL" id="AEW98263.1"/>
    </source>
</evidence>